<dbReference type="Pfam" id="PF14103">
    <property type="entry name" value="DUF4276"/>
    <property type="match status" value="1"/>
</dbReference>
<comment type="caution">
    <text evidence="1">The sequence shown here is derived from an EMBL/GenBank/DDBJ whole genome shotgun (WGS) entry which is preliminary data.</text>
</comment>
<proteinExistence type="predicted"/>
<dbReference type="RefSeq" id="WP_109744056.1">
    <property type="nucleotide sequence ID" value="NZ_QGGO01000019.1"/>
</dbReference>
<organism evidence="1 2">
    <name type="scientific">Arcicella aurantiaca</name>
    <dbReference type="NCBI Taxonomy" id="591202"/>
    <lineage>
        <taxon>Bacteria</taxon>
        <taxon>Pseudomonadati</taxon>
        <taxon>Bacteroidota</taxon>
        <taxon>Cytophagia</taxon>
        <taxon>Cytophagales</taxon>
        <taxon>Flectobacillaceae</taxon>
        <taxon>Arcicella</taxon>
    </lineage>
</organism>
<sequence>MKHLYIIVEGQTEAEFVERLLISYLSNQGLHTNIQPIKITMSGGGHGFNNIEHFRNTIKPIMYYKDEPIITTMIDYSGINSEKKMPNYLNCIEKSDVEQRILCMEESLKNYVNTIKPYTNFIPNILRHEFETLLFANPEDGFDLEDEQIKREIIDLKSKYLSIEDINSSPETFPSKRIESIYSSINKKYNKIADGVDIAELTGINSILKECPHFKNWLDKITHVVLES</sequence>
<dbReference type="InterPro" id="IPR025455">
    <property type="entry name" value="DUF4276"/>
</dbReference>
<dbReference type="EMBL" id="QGGO01000019">
    <property type="protein sequence ID" value="PWK22647.1"/>
    <property type="molecule type" value="Genomic_DNA"/>
</dbReference>
<dbReference type="OrthoDB" id="9801478at2"/>
<reference evidence="1 2" key="1">
    <citation type="submission" date="2018-05" db="EMBL/GenBank/DDBJ databases">
        <title>Genomic Encyclopedia of Archaeal and Bacterial Type Strains, Phase II (KMG-II): from individual species to whole genera.</title>
        <authorList>
            <person name="Goeker M."/>
        </authorList>
    </citation>
    <scope>NUCLEOTIDE SEQUENCE [LARGE SCALE GENOMIC DNA]</scope>
    <source>
        <strain evidence="1 2">DSM 22214</strain>
    </source>
</reference>
<keyword evidence="2" id="KW-1185">Reference proteome</keyword>
<gene>
    <name evidence="1" type="ORF">LV89_03359</name>
</gene>
<accession>A0A316DWA6</accession>
<name>A0A316DWA6_9BACT</name>
<evidence type="ECO:0000313" key="1">
    <source>
        <dbReference type="EMBL" id="PWK22647.1"/>
    </source>
</evidence>
<dbReference type="AlphaFoldDB" id="A0A316DWA6"/>
<dbReference type="Proteomes" id="UP000245489">
    <property type="component" value="Unassembled WGS sequence"/>
</dbReference>
<evidence type="ECO:0000313" key="2">
    <source>
        <dbReference type="Proteomes" id="UP000245489"/>
    </source>
</evidence>
<protein>
    <submittedName>
        <fullName evidence="1">Uncharacterized protein DUF4276</fullName>
    </submittedName>
</protein>